<protein>
    <submittedName>
        <fullName evidence="1">Uncharacterized protein</fullName>
    </submittedName>
</protein>
<dbReference type="EMBL" id="UXAU01000029">
    <property type="protein sequence ID" value="VDC28518.1"/>
    <property type="molecule type" value="Genomic_DNA"/>
</dbReference>
<dbReference type="AlphaFoldDB" id="A0A3P5X2U2"/>
<sequence>MSIDRRKSRSYAVQMRWDALFGDLESQFAEADRLALDDEINDRARAELVNITLADRLRGSVGAALTVHFVSGDSARGELRAVGMDALVVAEGMRQMLIPYAAVSRYGGLSRFAVAESSPTRQRQGLAHALRRMAMDREEVSVLLGAGQEGTRLIGHIDRVGQDFFDLITETNAEERRTKPPAEPVSVPFSSLLAVTSRSAASL</sequence>
<organism evidence="1 2">
    <name type="scientific">Arthrobacter ulcerisalmonis</name>
    <dbReference type="NCBI Taxonomy" id="2483813"/>
    <lineage>
        <taxon>Bacteria</taxon>
        <taxon>Bacillati</taxon>
        <taxon>Actinomycetota</taxon>
        <taxon>Actinomycetes</taxon>
        <taxon>Micrococcales</taxon>
        <taxon>Micrococcaceae</taxon>
        <taxon>Arthrobacter</taxon>
    </lineage>
</organism>
<gene>
    <name evidence="1" type="ORF">PSET11_02143</name>
</gene>
<dbReference type="RefSeq" id="WP_377973539.1">
    <property type="nucleotide sequence ID" value="NZ_JBHTHK010000001.1"/>
</dbReference>
<proteinExistence type="predicted"/>
<dbReference type="Proteomes" id="UP000280861">
    <property type="component" value="Unassembled WGS sequence"/>
</dbReference>
<reference evidence="1 2" key="1">
    <citation type="submission" date="2018-11" db="EMBL/GenBank/DDBJ databases">
        <authorList>
            <person name="Criscuolo A."/>
        </authorList>
    </citation>
    <scope>NUCLEOTIDE SEQUENCE [LARGE SCALE GENOMIC DNA]</scope>
    <source>
        <strain evidence="1">AT11b</strain>
    </source>
</reference>
<name>A0A3P5X2U2_9MICC</name>
<accession>A0A3P5X2U2</accession>
<keyword evidence="2" id="KW-1185">Reference proteome</keyword>
<evidence type="ECO:0000313" key="1">
    <source>
        <dbReference type="EMBL" id="VDC28518.1"/>
    </source>
</evidence>
<evidence type="ECO:0000313" key="2">
    <source>
        <dbReference type="Proteomes" id="UP000280861"/>
    </source>
</evidence>